<gene>
    <name evidence="3" type="ORF">HID58_007973</name>
</gene>
<reference evidence="3 4" key="1">
    <citation type="submission" date="2021-05" db="EMBL/GenBank/DDBJ databases">
        <title>Genome Assembly of Synthetic Allotetraploid Brassica napus Reveals Homoeologous Exchanges between Subgenomes.</title>
        <authorList>
            <person name="Davis J.T."/>
        </authorList>
    </citation>
    <scope>NUCLEOTIDE SEQUENCE [LARGE SCALE GENOMIC DNA]</scope>
    <source>
        <strain evidence="4">cv. Da-Ae</strain>
        <tissue evidence="3">Seedling</tissue>
    </source>
</reference>
<evidence type="ECO:0000313" key="4">
    <source>
        <dbReference type="Proteomes" id="UP000824890"/>
    </source>
</evidence>
<feature type="compositionally biased region" description="Polar residues" evidence="1">
    <location>
        <begin position="254"/>
        <end position="274"/>
    </location>
</feature>
<feature type="region of interest" description="Disordered" evidence="1">
    <location>
        <begin position="252"/>
        <end position="274"/>
    </location>
</feature>
<feature type="non-terminal residue" evidence="3">
    <location>
        <position position="1"/>
    </location>
</feature>
<comment type="caution">
    <text evidence="3">The sequence shown here is derived from an EMBL/GenBank/DDBJ whole genome shotgun (WGS) entry which is preliminary data.</text>
</comment>
<keyword evidence="2" id="KW-0812">Transmembrane</keyword>
<feature type="non-terminal residue" evidence="3">
    <location>
        <position position="274"/>
    </location>
</feature>
<evidence type="ECO:0000256" key="2">
    <source>
        <dbReference type="SAM" id="Phobius"/>
    </source>
</evidence>
<keyword evidence="4" id="KW-1185">Reference proteome</keyword>
<evidence type="ECO:0000313" key="3">
    <source>
        <dbReference type="EMBL" id="KAH0855478.1"/>
    </source>
</evidence>
<accession>A0ABQ7XK58</accession>
<keyword evidence="2" id="KW-1133">Transmembrane helix</keyword>
<dbReference type="EMBL" id="JAGKQM010000074">
    <property type="protein sequence ID" value="KAH0855478.1"/>
    <property type="molecule type" value="Genomic_DNA"/>
</dbReference>
<dbReference type="Proteomes" id="UP000824890">
    <property type="component" value="Unassembled WGS sequence"/>
</dbReference>
<evidence type="ECO:0000256" key="1">
    <source>
        <dbReference type="SAM" id="MobiDB-lite"/>
    </source>
</evidence>
<keyword evidence="2" id="KW-0472">Membrane</keyword>
<name>A0ABQ7XK58_BRANA</name>
<organism evidence="3 4">
    <name type="scientific">Brassica napus</name>
    <name type="common">Rape</name>
    <dbReference type="NCBI Taxonomy" id="3708"/>
    <lineage>
        <taxon>Eukaryota</taxon>
        <taxon>Viridiplantae</taxon>
        <taxon>Streptophyta</taxon>
        <taxon>Embryophyta</taxon>
        <taxon>Tracheophyta</taxon>
        <taxon>Spermatophyta</taxon>
        <taxon>Magnoliopsida</taxon>
        <taxon>eudicotyledons</taxon>
        <taxon>Gunneridae</taxon>
        <taxon>Pentapetalae</taxon>
        <taxon>rosids</taxon>
        <taxon>malvids</taxon>
        <taxon>Brassicales</taxon>
        <taxon>Brassicaceae</taxon>
        <taxon>Brassiceae</taxon>
        <taxon>Brassica</taxon>
    </lineage>
</organism>
<sequence length="274" mass="30894">STQPADSLTTIHPASGFLYENLYNLQFKKNHSSNLCVSEECTSQPSDFGRACPGSPGFHESTTQVAKNQWQSSTSNPPSLVGVEITARLKQKLQEIYSGTKNQLGIKTNMLNVPPTKSQDEARSYNYNINTSKSIKYAKRNKETGMETLPKVHYNLYKLERHKQGHFGLRVLFNLFVLLILSLAKILPLRIPGAMPELRPSIATEPHKHLGYDQKHHPLCRRSRLLHQTFGQPRPILTMGATSHLYKAEEESLTSHPNQRSYISNQDANPFTPS</sequence>
<proteinExistence type="predicted"/>
<protein>
    <submittedName>
        <fullName evidence="3">Uncharacterized protein</fullName>
    </submittedName>
</protein>
<feature type="transmembrane region" description="Helical" evidence="2">
    <location>
        <begin position="167"/>
        <end position="187"/>
    </location>
</feature>